<keyword evidence="7" id="KW-1185">Reference proteome</keyword>
<evidence type="ECO:0000313" key="7">
    <source>
        <dbReference type="Proteomes" id="UP000279259"/>
    </source>
</evidence>
<dbReference type="Pfam" id="PF02238">
    <property type="entry name" value="COX7a"/>
    <property type="match status" value="1"/>
</dbReference>
<keyword evidence="5" id="KW-0812">Transmembrane</keyword>
<name>A0A427XYW2_9TREE</name>
<evidence type="ECO:0000313" key="6">
    <source>
        <dbReference type="EMBL" id="RSH84066.1"/>
    </source>
</evidence>
<organism evidence="6 7">
    <name type="scientific">Saitozyma podzolica</name>
    <dbReference type="NCBI Taxonomy" id="1890683"/>
    <lineage>
        <taxon>Eukaryota</taxon>
        <taxon>Fungi</taxon>
        <taxon>Dikarya</taxon>
        <taxon>Basidiomycota</taxon>
        <taxon>Agaricomycotina</taxon>
        <taxon>Tremellomycetes</taxon>
        <taxon>Tremellales</taxon>
        <taxon>Trimorphomycetaceae</taxon>
        <taxon>Saitozyma</taxon>
    </lineage>
</organism>
<keyword evidence="2" id="KW-0999">Mitochondrion inner membrane</keyword>
<dbReference type="AlphaFoldDB" id="A0A427XYW2"/>
<evidence type="ECO:0000256" key="5">
    <source>
        <dbReference type="SAM" id="Phobius"/>
    </source>
</evidence>
<keyword evidence="5" id="KW-1133">Transmembrane helix</keyword>
<protein>
    <submittedName>
        <fullName evidence="6">Uncharacterized protein</fullName>
    </submittedName>
</protein>
<proteinExistence type="predicted"/>
<dbReference type="EMBL" id="RSCD01000022">
    <property type="protein sequence ID" value="RSH84066.1"/>
    <property type="molecule type" value="Genomic_DNA"/>
</dbReference>
<gene>
    <name evidence="6" type="ORF">EHS25_005311</name>
</gene>
<keyword evidence="4 5" id="KW-0472">Membrane</keyword>
<sequence length="70" mass="8000">MINWLVNRAPHIREKQIAMQAEQGKNFVYLRGPRSKLYFTAYMALFTAALVGTNVQLIQYARGKAKKVGE</sequence>
<dbReference type="STRING" id="1890683.A0A427XYW2"/>
<evidence type="ECO:0000256" key="2">
    <source>
        <dbReference type="ARBA" id="ARBA00022792"/>
    </source>
</evidence>
<evidence type="ECO:0000256" key="3">
    <source>
        <dbReference type="ARBA" id="ARBA00023128"/>
    </source>
</evidence>
<reference evidence="6 7" key="1">
    <citation type="submission" date="2018-11" db="EMBL/GenBank/DDBJ databases">
        <title>Genome sequence of Saitozyma podzolica DSM 27192.</title>
        <authorList>
            <person name="Aliyu H."/>
            <person name="Gorte O."/>
            <person name="Ochsenreither K."/>
        </authorList>
    </citation>
    <scope>NUCLEOTIDE SEQUENCE [LARGE SCALE GENOMIC DNA]</scope>
    <source>
        <strain evidence="6 7">DSM 27192</strain>
    </source>
</reference>
<dbReference type="OrthoDB" id="5511599at2759"/>
<comment type="caution">
    <text evidence="6">The sequence shown here is derived from an EMBL/GenBank/DDBJ whole genome shotgun (WGS) entry which is preliminary data.</text>
</comment>
<dbReference type="Proteomes" id="UP000279259">
    <property type="component" value="Unassembled WGS sequence"/>
</dbReference>
<dbReference type="GO" id="GO:0005743">
    <property type="term" value="C:mitochondrial inner membrane"/>
    <property type="evidence" value="ECO:0007669"/>
    <property type="project" value="UniProtKB-SubCell"/>
</dbReference>
<feature type="transmembrane region" description="Helical" evidence="5">
    <location>
        <begin position="37"/>
        <end position="57"/>
    </location>
</feature>
<evidence type="ECO:0000256" key="1">
    <source>
        <dbReference type="ARBA" id="ARBA00004273"/>
    </source>
</evidence>
<keyword evidence="3" id="KW-0496">Mitochondrion</keyword>
<evidence type="ECO:0000256" key="4">
    <source>
        <dbReference type="ARBA" id="ARBA00023136"/>
    </source>
</evidence>
<dbReference type="InterPro" id="IPR039297">
    <property type="entry name" value="COX7a"/>
</dbReference>
<comment type="subcellular location">
    <subcellularLocation>
        <location evidence="1">Mitochondrion inner membrane</location>
    </subcellularLocation>
</comment>
<accession>A0A427XYW2</accession>